<dbReference type="InterPro" id="IPR005467">
    <property type="entry name" value="His_kinase_dom"/>
</dbReference>
<evidence type="ECO:0000256" key="17">
    <source>
        <dbReference type="PROSITE-ProRule" id="PRU00169"/>
    </source>
</evidence>
<dbReference type="InterPro" id="IPR049871">
    <property type="entry name" value="BvgS-like_periplasmic2"/>
</dbReference>
<keyword evidence="4" id="KW-1003">Cell membrane</keyword>
<dbReference type="GO" id="GO:0005886">
    <property type="term" value="C:plasma membrane"/>
    <property type="evidence" value="ECO:0007669"/>
    <property type="project" value="UniProtKB-SubCell"/>
</dbReference>
<protein>
    <recommendedName>
        <fullName evidence="3">histidine kinase</fullName>
        <ecNumber evidence="3">2.7.13.3</ecNumber>
    </recommendedName>
</protein>
<keyword evidence="7" id="KW-0808">Transferase</keyword>
<keyword evidence="11 21" id="KW-0418">Kinase</keyword>
<evidence type="ECO:0000256" key="7">
    <source>
        <dbReference type="ARBA" id="ARBA00022679"/>
    </source>
</evidence>
<dbReference type="CDD" id="cd13705">
    <property type="entry name" value="PBP2_BvgS_D1"/>
    <property type="match status" value="1"/>
</dbReference>
<dbReference type="Pfam" id="PF00512">
    <property type="entry name" value="HisKA"/>
    <property type="match status" value="1"/>
</dbReference>
<evidence type="ECO:0000313" key="21">
    <source>
        <dbReference type="EMBL" id="QKJ88843.1"/>
    </source>
</evidence>
<evidence type="ECO:0000256" key="14">
    <source>
        <dbReference type="ARBA" id="ARBA00023012"/>
    </source>
</evidence>
<evidence type="ECO:0000256" key="11">
    <source>
        <dbReference type="ARBA" id="ARBA00022777"/>
    </source>
</evidence>
<dbReference type="SUPFAM" id="SSF55874">
    <property type="entry name" value="ATPase domain of HSP90 chaperone/DNA topoisomerase II/histidine kinase"/>
    <property type="match status" value="1"/>
</dbReference>
<keyword evidence="22" id="KW-1185">Reference proteome</keyword>
<evidence type="ECO:0000256" key="8">
    <source>
        <dbReference type="ARBA" id="ARBA00022692"/>
    </source>
</evidence>
<evidence type="ECO:0000256" key="13">
    <source>
        <dbReference type="ARBA" id="ARBA00022989"/>
    </source>
</evidence>
<comment type="subcellular location">
    <subcellularLocation>
        <location evidence="2">Cell inner membrane</location>
        <topology evidence="2">Multi-pass membrane protein</topology>
    </subcellularLocation>
</comment>
<evidence type="ECO:0000259" key="20">
    <source>
        <dbReference type="PROSITE" id="PS50894"/>
    </source>
</evidence>
<dbReference type="SUPFAM" id="SSF47384">
    <property type="entry name" value="Homodimeric domain of signal transducing histidine kinase"/>
    <property type="match status" value="1"/>
</dbReference>
<evidence type="ECO:0000259" key="19">
    <source>
        <dbReference type="PROSITE" id="PS50110"/>
    </source>
</evidence>
<evidence type="ECO:0000256" key="12">
    <source>
        <dbReference type="ARBA" id="ARBA00022840"/>
    </source>
</evidence>
<feature type="domain" description="Histidine kinase" evidence="18">
    <location>
        <begin position="676"/>
        <end position="896"/>
    </location>
</feature>
<dbReference type="EMBL" id="CP054212">
    <property type="protein sequence ID" value="QKJ88843.1"/>
    <property type="molecule type" value="Genomic_DNA"/>
</dbReference>
<dbReference type="InterPro" id="IPR003661">
    <property type="entry name" value="HisK_dim/P_dom"/>
</dbReference>
<dbReference type="InterPro" id="IPR036641">
    <property type="entry name" value="HPT_dom_sf"/>
</dbReference>
<dbReference type="Pfam" id="PF00497">
    <property type="entry name" value="SBP_bac_3"/>
    <property type="match status" value="2"/>
</dbReference>
<feature type="domain" description="HPt" evidence="20">
    <location>
        <begin position="1047"/>
        <end position="1138"/>
    </location>
</feature>
<dbReference type="InterPro" id="IPR001789">
    <property type="entry name" value="Sig_transdc_resp-reg_receiver"/>
</dbReference>
<evidence type="ECO:0000256" key="15">
    <source>
        <dbReference type="ARBA" id="ARBA00023136"/>
    </source>
</evidence>
<dbReference type="InterPro" id="IPR000014">
    <property type="entry name" value="PAS"/>
</dbReference>
<dbReference type="SMART" id="SM00062">
    <property type="entry name" value="PBPb"/>
    <property type="match status" value="2"/>
</dbReference>
<dbReference type="InterPro" id="IPR035965">
    <property type="entry name" value="PAS-like_dom_sf"/>
</dbReference>
<dbReference type="PROSITE" id="PS50894">
    <property type="entry name" value="HPT"/>
    <property type="match status" value="1"/>
</dbReference>
<feature type="modified residue" description="4-aspartylphosphate" evidence="17">
    <location>
        <position position="967"/>
    </location>
</feature>
<keyword evidence="10" id="KW-0547">Nucleotide-binding</keyword>
<keyword evidence="9" id="KW-0732">Signal</keyword>
<evidence type="ECO:0000256" key="5">
    <source>
        <dbReference type="ARBA" id="ARBA00022519"/>
    </source>
</evidence>
<dbReference type="PRINTS" id="PR00344">
    <property type="entry name" value="BCTRLSENSOR"/>
</dbReference>
<dbReference type="Pfam" id="PF01627">
    <property type="entry name" value="Hpt"/>
    <property type="match status" value="1"/>
</dbReference>
<keyword evidence="5" id="KW-0997">Cell inner membrane</keyword>
<evidence type="ECO:0000256" key="1">
    <source>
        <dbReference type="ARBA" id="ARBA00000085"/>
    </source>
</evidence>
<dbReference type="SMART" id="SM00387">
    <property type="entry name" value="HATPase_c"/>
    <property type="match status" value="1"/>
</dbReference>
<evidence type="ECO:0000256" key="6">
    <source>
        <dbReference type="ARBA" id="ARBA00022553"/>
    </source>
</evidence>
<dbReference type="CDD" id="cd13707">
    <property type="entry name" value="PBP2_BvgS_D2"/>
    <property type="match status" value="1"/>
</dbReference>
<dbReference type="Gene3D" id="1.10.287.130">
    <property type="match status" value="1"/>
</dbReference>
<dbReference type="EC" id="2.7.13.3" evidence="3"/>
<dbReference type="PANTHER" id="PTHR43047:SF72">
    <property type="entry name" value="OSMOSENSING HISTIDINE PROTEIN KINASE SLN1"/>
    <property type="match status" value="1"/>
</dbReference>
<proteinExistence type="predicted"/>
<dbReference type="KEGG" id="pmak:PMPD1_3934"/>
<feature type="modified residue" description="Phosphohistidine" evidence="16">
    <location>
        <position position="1089"/>
    </location>
</feature>
<feature type="domain" description="Response regulatory" evidence="19">
    <location>
        <begin position="918"/>
        <end position="1032"/>
    </location>
</feature>
<dbReference type="InterPro" id="IPR003594">
    <property type="entry name" value="HATPase_dom"/>
</dbReference>
<dbReference type="Gene3D" id="3.30.450.20">
    <property type="entry name" value="PAS domain"/>
    <property type="match status" value="1"/>
</dbReference>
<dbReference type="GO" id="GO:0005524">
    <property type="term" value="F:ATP binding"/>
    <property type="evidence" value="ECO:0007669"/>
    <property type="project" value="UniProtKB-KW"/>
</dbReference>
<gene>
    <name evidence="21" type="ORF">PMPD1_3934</name>
</gene>
<dbReference type="PANTHER" id="PTHR43047">
    <property type="entry name" value="TWO-COMPONENT HISTIDINE PROTEIN KINASE"/>
    <property type="match status" value="1"/>
</dbReference>
<name>A0A6M8UUQ2_9GAMM</name>
<dbReference type="Proteomes" id="UP000505325">
    <property type="component" value="Chromosome"/>
</dbReference>
<evidence type="ECO:0000313" key="22">
    <source>
        <dbReference type="Proteomes" id="UP000505325"/>
    </source>
</evidence>
<keyword evidence="8" id="KW-0812">Transmembrane</keyword>
<dbReference type="Gene3D" id="3.40.190.10">
    <property type="entry name" value="Periplasmic binding protein-like II"/>
    <property type="match status" value="4"/>
</dbReference>
<organism evidence="21 22">
    <name type="scientific">Paramixta manurensis</name>
    <dbReference type="NCBI Taxonomy" id="2740817"/>
    <lineage>
        <taxon>Bacteria</taxon>
        <taxon>Pseudomonadati</taxon>
        <taxon>Pseudomonadota</taxon>
        <taxon>Gammaproteobacteria</taxon>
        <taxon>Enterobacterales</taxon>
        <taxon>Erwiniaceae</taxon>
        <taxon>Paramixta</taxon>
    </lineage>
</organism>
<evidence type="ECO:0000256" key="2">
    <source>
        <dbReference type="ARBA" id="ARBA00004429"/>
    </source>
</evidence>
<dbReference type="CDD" id="cd16922">
    <property type="entry name" value="HATPase_EvgS-ArcB-TorS-like"/>
    <property type="match status" value="1"/>
</dbReference>
<accession>A0A6M8UUQ2</accession>
<evidence type="ECO:0000256" key="16">
    <source>
        <dbReference type="PROSITE-ProRule" id="PRU00110"/>
    </source>
</evidence>
<dbReference type="FunFam" id="3.30.565.10:FF:000010">
    <property type="entry name" value="Sensor histidine kinase RcsC"/>
    <property type="match status" value="1"/>
</dbReference>
<evidence type="ECO:0000256" key="9">
    <source>
        <dbReference type="ARBA" id="ARBA00022729"/>
    </source>
</evidence>
<keyword evidence="13" id="KW-1133">Transmembrane helix</keyword>
<dbReference type="InterPro" id="IPR036097">
    <property type="entry name" value="HisK_dim/P_sf"/>
</dbReference>
<dbReference type="SUPFAM" id="SSF47226">
    <property type="entry name" value="Histidine-containing phosphotransfer domain, HPT domain"/>
    <property type="match status" value="1"/>
</dbReference>
<dbReference type="PROSITE" id="PS50110">
    <property type="entry name" value="RESPONSE_REGULATORY"/>
    <property type="match status" value="1"/>
</dbReference>
<dbReference type="InterPro" id="IPR001638">
    <property type="entry name" value="Solute-binding_3/MltF_N"/>
</dbReference>
<dbReference type="CDD" id="cd00082">
    <property type="entry name" value="HisKA"/>
    <property type="match status" value="1"/>
</dbReference>
<dbReference type="AlphaFoldDB" id="A0A6M8UUQ2"/>
<evidence type="ECO:0000256" key="4">
    <source>
        <dbReference type="ARBA" id="ARBA00022475"/>
    </source>
</evidence>
<dbReference type="Gene3D" id="1.20.120.160">
    <property type="entry name" value="HPT domain"/>
    <property type="match status" value="1"/>
</dbReference>
<reference evidence="21 22" key="1">
    <citation type="submission" date="2020-06" db="EMBL/GenBank/DDBJ databases">
        <title>Genome sequence of Paramixta manurensis strain PD-1.</title>
        <authorList>
            <person name="Lee C.W."/>
            <person name="Kim J."/>
        </authorList>
    </citation>
    <scope>NUCLEOTIDE SEQUENCE [LARGE SCALE GENOMIC DNA]</scope>
    <source>
        <strain evidence="21 22">PD-1</strain>
    </source>
</reference>
<dbReference type="InterPro" id="IPR008207">
    <property type="entry name" value="Sig_transdc_His_kin_Hpt_dom"/>
</dbReference>
<dbReference type="Gene3D" id="3.30.565.10">
    <property type="entry name" value="Histidine kinase-like ATPase, C-terminal domain"/>
    <property type="match status" value="1"/>
</dbReference>
<dbReference type="Gene3D" id="3.40.50.2300">
    <property type="match status" value="1"/>
</dbReference>
<evidence type="ECO:0000256" key="10">
    <source>
        <dbReference type="ARBA" id="ARBA00022741"/>
    </source>
</evidence>
<dbReference type="CDD" id="cd17546">
    <property type="entry name" value="REC_hyHK_CKI1_RcsC-like"/>
    <property type="match status" value="1"/>
</dbReference>
<dbReference type="SMART" id="SM00388">
    <property type="entry name" value="HisKA"/>
    <property type="match status" value="1"/>
</dbReference>
<sequence>MRWITLLLLLVLCGGCWSETVTPPNTLQLLPHSQAILSDLVLNDDEWRWLRKNHQLRVATWSPNVPPYFMSAGHHDYVGISADYLGLIAANLNITLEIISYTDEQAAFDAVNAGEADLIAWADDKARNAGFLLSEPYIKKIPAEVVNLNALAANDGTVRMAIDPAWKNLDAFRNAWPQANIVSFNSARHALEALSFHQIDLFIGDATSTQYLINESNLSDLKMRHLRDVQVTGFSFAARPEKQRLISIINNILGTIPDNIHEDIRRRWSGGVPLVLSERHLYFTPLEQKWIEDNPEIRVTVLKGSAPLSFFDNHKLQGITADILKSISLRSGLKFQIHAEDNLEKMLTSVRTGQSDMIASINLDSASSANLLTTRSYLFNSWVLIGRRDGTTQKSANRLVMVNGDAIEGALKHAMPDMQIQYASTLSAGLDSVAGGRADFMVLPLINASFYINRAYRDSLKIISSVEIDPARFSLAVAANNYPLATILDKALLNIPPEDLHAITRNWYSNARFPDSTQNSTSSPTAESLLSWVLAILLGSATVCTGLLLLQRRVYRRSPPLQNLIDAIPTPLFITDLNGQLKMANRAFAEALAINVAANRGKPLQKLLTAAGLQSDTTNGREIKQWQTLLQINALGYGYVGGWQDITESQQTLRELQHARREAEKANRVKTTFLTTMSHELRTPISAIIGMLDLMLRRKADLPADRGSLHIAWETAQSLLALIGDIIDVARIESGRLILRPERASIRTLIESAATMMDGLARQKELAFVLEIDAELDGDVLIDPIRFKQILTNILGNAIKFTTHGRVVLQALLEKEEGTQLHLLVVVQDSGPGIDAATQARLFKPFEQGENQQSIQGSGLGLFICQTLVTMMGGEIALESQPGIGTEVSVRLRLPRMAKQNTPTLAAPARLNSVAPRRILVVDDHPASRHLLVQQLQYLGHHAISAASGQQALALIAAQPPDVMITDCNMPGMDGFTLARTVRRENSRLVIWGATANAQTAVREACLSAGMNSCLFKPITLPALQERLAALPPGATSQPDMAVSLPAGLASPQNQRRFIELQLITLDEALESIRRWQQQPTPEIKMALHKLRGGLMLLGIHTLTARCEELEQCPDNAGLQALADGLQALRRTLQERLS</sequence>
<keyword evidence="12" id="KW-0067">ATP-binding</keyword>
<dbReference type="InterPro" id="IPR036890">
    <property type="entry name" value="HATPase_C_sf"/>
</dbReference>
<dbReference type="GO" id="GO:0000155">
    <property type="term" value="F:phosphorelay sensor kinase activity"/>
    <property type="evidence" value="ECO:0007669"/>
    <property type="project" value="InterPro"/>
</dbReference>
<dbReference type="InterPro" id="IPR004358">
    <property type="entry name" value="Sig_transdc_His_kin-like_C"/>
</dbReference>
<dbReference type="Pfam" id="PF13188">
    <property type="entry name" value="PAS_8"/>
    <property type="match status" value="1"/>
</dbReference>
<keyword evidence="15" id="KW-0472">Membrane</keyword>
<dbReference type="InterPro" id="IPR011006">
    <property type="entry name" value="CheY-like_superfamily"/>
</dbReference>
<evidence type="ECO:0000259" key="18">
    <source>
        <dbReference type="PROSITE" id="PS50109"/>
    </source>
</evidence>
<dbReference type="Pfam" id="PF00072">
    <property type="entry name" value="Response_reg"/>
    <property type="match status" value="1"/>
</dbReference>
<evidence type="ECO:0000256" key="3">
    <source>
        <dbReference type="ARBA" id="ARBA00012438"/>
    </source>
</evidence>
<dbReference type="PROSITE" id="PS50109">
    <property type="entry name" value="HIS_KIN"/>
    <property type="match status" value="1"/>
</dbReference>
<comment type="catalytic activity">
    <reaction evidence="1">
        <text>ATP + protein L-histidine = ADP + protein N-phospho-L-histidine.</text>
        <dbReference type="EC" id="2.7.13.3"/>
    </reaction>
</comment>
<dbReference type="SUPFAM" id="SSF55785">
    <property type="entry name" value="PYP-like sensor domain (PAS domain)"/>
    <property type="match status" value="1"/>
</dbReference>
<keyword evidence="6 17" id="KW-0597">Phosphoprotein</keyword>
<dbReference type="InterPro" id="IPR049870">
    <property type="entry name" value="BvgS-like_periplasmic1"/>
</dbReference>
<dbReference type="RefSeq" id="WP_173635680.1">
    <property type="nucleotide sequence ID" value="NZ_CP054212.1"/>
</dbReference>
<dbReference type="SUPFAM" id="SSF52172">
    <property type="entry name" value="CheY-like"/>
    <property type="match status" value="1"/>
</dbReference>
<dbReference type="Pfam" id="PF02518">
    <property type="entry name" value="HATPase_c"/>
    <property type="match status" value="1"/>
</dbReference>
<keyword evidence="14" id="KW-0902">Two-component regulatory system</keyword>
<dbReference type="GO" id="GO:0009927">
    <property type="term" value="F:histidine phosphotransfer kinase activity"/>
    <property type="evidence" value="ECO:0007669"/>
    <property type="project" value="TreeGrafter"/>
</dbReference>
<dbReference type="SMART" id="SM00448">
    <property type="entry name" value="REC"/>
    <property type="match status" value="1"/>
</dbReference>
<dbReference type="SUPFAM" id="SSF53850">
    <property type="entry name" value="Periplasmic binding protein-like II"/>
    <property type="match status" value="2"/>
</dbReference>